<dbReference type="AlphaFoldDB" id="A0A212FFQ6"/>
<dbReference type="Proteomes" id="UP000007151">
    <property type="component" value="Unassembled WGS sequence"/>
</dbReference>
<accession>A0A212FFQ6</accession>
<dbReference type="EMBL" id="AGBW02008774">
    <property type="protein sequence ID" value="OWR52571.1"/>
    <property type="molecule type" value="Genomic_DNA"/>
</dbReference>
<keyword evidence="2" id="KW-1185">Reference proteome</keyword>
<feature type="non-terminal residue" evidence="1">
    <location>
        <position position="1"/>
    </location>
</feature>
<evidence type="ECO:0000313" key="1">
    <source>
        <dbReference type="EMBL" id="OWR52571.1"/>
    </source>
</evidence>
<comment type="caution">
    <text evidence="1">The sequence shown here is derived from an EMBL/GenBank/DDBJ whole genome shotgun (WGS) entry which is preliminary data.</text>
</comment>
<name>A0A212FFQ6_DANPL</name>
<proteinExistence type="predicted"/>
<dbReference type="KEGG" id="dpl:KGM_203205B"/>
<protein>
    <submittedName>
        <fullName evidence="1">Organic cation transporter</fullName>
    </submittedName>
</protein>
<evidence type="ECO:0000313" key="2">
    <source>
        <dbReference type="Proteomes" id="UP000007151"/>
    </source>
</evidence>
<sequence length="28" mass="3213">NYVTDPNLDEAKFLESGFTNCPMHLQLD</sequence>
<organism evidence="1 2">
    <name type="scientific">Danaus plexippus plexippus</name>
    <dbReference type="NCBI Taxonomy" id="278856"/>
    <lineage>
        <taxon>Eukaryota</taxon>
        <taxon>Metazoa</taxon>
        <taxon>Ecdysozoa</taxon>
        <taxon>Arthropoda</taxon>
        <taxon>Hexapoda</taxon>
        <taxon>Insecta</taxon>
        <taxon>Pterygota</taxon>
        <taxon>Neoptera</taxon>
        <taxon>Endopterygota</taxon>
        <taxon>Lepidoptera</taxon>
        <taxon>Glossata</taxon>
        <taxon>Ditrysia</taxon>
        <taxon>Papilionoidea</taxon>
        <taxon>Nymphalidae</taxon>
        <taxon>Danainae</taxon>
        <taxon>Danaini</taxon>
        <taxon>Danaina</taxon>
        <taxon>Danaus</taxon>
        <taxon>Danaus</taxon>
    </lineage>
</organism>
<gene>
    <name evidence="1" type="ORF">KGM_203205B</name>
</gene>
<reference evidence="1 2" key="1">
    <citation type="journal article" date="2011" name="Cell">
        <title>The monarch butterfly genome yields insights into long-distance migration.</title>
        <authorList>
            <person name="Zhan S."/>
            <person name="Merlin C."/>
            <person name="Boore J.L."/>
            <person name="Reppert S.M."/>
        </authorList>
    </citation>
    <scope>NUCLEOTIDE SEQUENCE [LARGE SCALE GENOMIC DNA]</scope>
    <source>
        <strain evidence="1">F-2</strain>
    </source>
</reference>
<dbReference type="InParanoid" id="A0A212FFQ6"/>